<dbReference type="CDD" id="cd05403">
    <property type="entry name" value="NT_KNTase_like"/>
    <property type="match status" value="1"/>
</dbReference>
<keyword evidence="3" id="KW-1185">Reference proteome</keyword>
<feature type="domain" description="Polymerase nucleotidyl transferase" evidence="1">
    <location>
        <begin position="32"/>
        <end position="72"/>
    </location>
</feature>
<comment type="caution">
    <text evidence="2">The sequence shown here is derived from an EMBL/GenBank/DDBJ whole genome shotgun (WGS) entry which is preliminary data.</text>
</comment>
<dbReference type="InterPro" id="IPR002934">
    <property type="entry name" value="Polymerase_NTP_transf_dom"/>
</dbReference>
<evidence type="ECO:0000313" key="3">
    <source>
        <dbReference type="Proteomes" id="UP000321523"/>
    </source>
</evidence>
<evidence type="ECO:0000259" key="1">
    <source>
        <dbReference type="Pfam" id="PF01909"/>
    </source>
</evidence>
<dbReference type="EMBL" id="BJYZ01000013">
    <property type="protein sequence ID" value="GEO39086.1"/>
    <property type="molecule type" value="Genomic_DNA"/>
</dbReference>
<dbReference type="InterPro" id="IPR052548">
    <property type="entry name" value="Type_VII_TA_antitoxin"/>
</dbReference>
<evidence type="ECO:0000313" key="2">
    <source>
        <dbReference type="EMBL" id="GEO39086.1"/>
    </source>
</evidence>
<name>A0A512DRN9_9PROT</name>
<gene>
    <name evidence="2" type="ORF">SAE02_32340</name>
</gene>
<dbReference type="SUPFAM" id="SSF81301">
    <property type="entry name" value="Nucleotidyltransferase"/>
    <property type="match status" value="1"/>
</dbReference>
<dbReference type="InterPro" id="IPR043519">
    <property type="entry name" value="NT_sf"/>
</dbReference>
<sequence length="130" mass="14305">MPNPRIQIGKAMTTSFDLLLSTPERQAIAAFRGRMAKRYGSRFKGLVLFGSRARRDHQPESDVDIGVILTSPIDDLVGEALAMADSAFDILLAHDLHIQPLPIEDGSLEKPEAHPAPHITRRMAAEGIRL</sequence>
<dbReference type="Pfam" id="PF01909">
    <property type="entry name" value="NTP_transf_2"/>
    <property type="match status" value="1"/>
</dbReference>
<dbReference type="GO" id="GO:0016779">
    <property type="term" value="F:nucleotidyltransferase activity"/>
    <property type="evidence" value="ECO:0007669"/>
    <property type="project" value="InterPro"/>
</dbReference>
<reference evidence="2 3" key="1">
    <citation type="submission" date="2019-07" db="EMBL/GenBank/DDBJ databases">
        <title>Whole genome shotgun sequence of Skermanella aerolata NBRC 106429.</title>
        <authorList>
            <person name="Hosoyama A."/>
            <person name="Uohara A."/>
            <person name="Ohji S."/>
            <person name="Ichikawa N."/>
        </authorList>
    </citation>
    <scope>NUCLEOTIDE SEQUENCE [LARGE SCALE GENOMIC DNA]</scope>
    <source>
        <strain evidence="2 3">NBRC 106429</strain>
    </source>
</reference>
<dbReference type="PANTHER" id="PTHR33933:SF1">
    <property type="entry name" value="PROTEIN ADENYLYLTRANSFERASE MNTA-RELATED"/>
    <property type="match status" value="1"/>
</dbReference>
<proteinExistence type="predicted"/>
<dbReference type="PANTHER" id="PTHR33933">
    <property type="entry name" value="NUCLEOTIDYLTRANSFERASE"/>
    <property type="match status" value="1"/>
</dbReference>
<protein>
    <recommendedName>
        <fullName evidence="1">Polymerase nucleotidyl transferase domain-containing protein</fullName>
    </recommendedName>
</protein>
<dbReference type="Gene3D" id="3.30.460.10">
    <property type="entry name" value="Beta Polymerase, domain 2"/>
    <property type="match status" value="1"/>
</dbReference>
<organism evidence="2 3">
    <name type="scientific">Skermanella aerolata</name>
    <dbReference type="NCBI Taxonomy" id="393310"/>
    <lineage>
        <taxon>Bacteria</taxon>
        <taxon>Pseudomonadati</taxon>
        <taxon>Pseudomonadota</taxon>
        <taxon>Alphaproteobacteria</taxon>
        <taxon>Rhodospirillales</taxon>
        <taxon>Azospirillaceae</taxon>
        <taxon>Skermanella</taxon>
    </lineage>
</organism>
<accession>A0A512DRN9</accession>
<dbReference type="AlphaFoldDB" id="A0A512DRN9"/>
<dbReference type="Proteomes" id="UP000321523">
    <property type="component" value="Unassembled WGS sequence"/>
</dbReference>